<protein>
    <recommendedName>
        <fullName evidence="3">Signal transduction histidine kinase</fullName>
    </recommendedName>
</protein>
<name>A0A5M8ARE9_9BURK</name>
<comment type="caution">
    <text evidence="1">The sequence shown here is derived from an EMBL/GenBank/DDBJ whole genome shotgun (WGS) entry which is preliminary data.</text>
</comment>
<reference evidence="1 2" key="1">
    <citation type="submission" date="2019-09" db="EMBL/GenBank/DDBJ databases">
        <title>Isolation of a novel species in the genus Cupriavidus from patients with sepsis using whole genome sequencing.</title>
        <authorList>
            <person name="Kweon O.J."/>
            <person name="Lee M.-K."/>
        </authorList>
    </citation>
    <scope>NUCLEOTIDE SEQUENCE [LARGE SCALE GENOMIC DNA]</scope>
    <source>
        <strain evidence="1 2">MKL-01</strain>
    </source>
</reference>
<proteinExistence type="predicted"/>
<dbReference type="Proteomes" id="UP000324324">
    <property type="component" value="Unassembled WGS sequence"/>
</dbReference>
<dbReference type="SUPFAM" id="SSF55874">
    <property type="entry name" value="ATPase domain of HSP90 chaperone/DNA topoisomerase II/histidine kinase"/>
    <property type="match status" value="1"/>
</dbReference>
<dbReference type="Gene3D" id="3.30.565.10">
    <property type="entry name" value="Histidine kinase-like ATPase, C-terminal domain"/>
    <property type="match status" value="1"/>
</dbReference>
<keyword evidence="2" id="KW-1185">Reference proteome</keyword>
<dbReference type="InterPro" id="IPR036890">
    <property type="entry name" value="HATPase_C_sf"/>
</dbReference>
<dbReference type="RefSeq" id="WP_150083208.1">
    <property type="nucleotide sequence ID" value="NZ_VWRN01000031.1"/>
</dbReference>
<sequence>MRLRDWFARLAAWRRRWVRSAARRGDPVWRTVAHGLAHDLRVPPTDMLALAGLYRAGALAGPAFAVQVVAHAREALTRVDELGCLIEEAVHRYRHEAVDLAALIAACLDAAWSAADETGVVLHCEDLPTFTWVDGDARMLEMAVTRLLARAILNASPGAAVHLRIGVTRGVGWVEIATAAASPDAVVAALSRSAPAGMFVRRVMRCHRGRMTLRKEGGAAIWRLVLPQSKKAPEGAFLPVDR</sequence>
<evidence type="ECO:0008006" key="3">
    <source>
        <dbReference type="Google" id="ProtNLM"/>
    </source>
</evidence>
<organism evidence="1 2">
    <name type="scientific">Cupriavidus cauae</name>
    <dbReference type="NCBI Taxonomy" id="2608999"/>
    <lineage>
        <taxon>Bacteria</taxon>
        <taxon>Pseudomonadati</taxon>
        <taxon>Pseudomonadota</taxon>
        <taxon>Betaproteobacteria</taxon>
        <taxon>Burkholderiales</taxon>
        <taxon>Burkholderiaceae</taxon>
        <taxon>Cupriavidus</taxon>
    </lineage>
</organism>
<accession>A0A5M8ARE9</accession>
<dbReference type="EMBL" id="VWRN01000031">
    <property type="protein sequence ID" value="KAA6124556.1"/>
    <property type="molecule type" value="Genomic_DNA"/>
</dbReference>
<evidence type="ECO:0000313" key="1">
    <source>
        <dbReference type="EMBL" id="KAA6124556.1"/>
    </source>
</evidence>
<evidence type="ECO:0000313" key="2">
    <source>
        <dbReference type="Proteomes" id="UP000324324"/>
    </source>
</evidence>
<dbReference type="AlphaFoldDB" id="A0A5M8ARE9"/>
<gene>
    <name evidence="1" type="ORF">F1599_11670</name>
</gene>